<evidence type="ECO:0000313" key="13">
    <source>
        <dbReference type="EMBL" id="ADR18089.1"/>
    </source>
</evidence>
<organism evidence="13 14">
    <name type="scientific">Calditerrivibrio nitroreducens (strain DSM 19672 / NBRC 101217 / Yu37-1)</name>
    <dbReference type="NCBI Taxonomy" id="768670"/>
    <lineage>
        <taxon>Bacteria</taxon>
        <taxon>Pseudomonadati</taxon>
        <taxon>Deferribacterota</taxon>
        <taxon>Deferribacteres</taxon>
        <taxon>Deferribacterales</taxon>
        <taxon>Calditerrivibrionaceae</taxon>
    </lineage>
</organism>
<reference evidence="13 14" key="2">
    <citation type="journal article" date="2011" name="Stand. Genomic Sci.">
        <title>Complete genome sequence of Calditerrivibrio nitroreducens type strain (Yu37-1).</title>
        <authorList>
            <person name="Pitluck S."/>
            <person name="Sikorski J."/>
            <person name="Zeytun A."/>
            <person name="Lapidus A."/>
            <person name="Nolan M."/>
            <person name="Lucas S."/>
            <person name="Hammon N."/>
            <person name="Deshpande S."/>
            <person name="Cheng J.F."/>
            <person name="Tapia R."/>
            <person name="Han C."/>
            <person name="Goodwin L."/>
            <person name="Liolios K."/>
            <person name="Pagani I."/>
            <person name="Ivanova N."/>
            <person name="Mavromatis K."/>
            <person name="Pati A."/>
            <person name="Chen A."/>
            <person name="Palaniappan K."/>
            <person name="Hauser L."/>
            <person name="Chang Y.J."/>
            <person name="Jeffries C.D."/>
            <person name="Detter J.C."/>
            <person name="Brambilla E."/>
            <person name="Djao O.D."/>
            <person name="Rohde M."/>
            <person name="Spring S."/>
            <person name="Goker M."/>
            <person name="Woyke T."/>
            <person name="Bristow J."/>
            <person name="Eisen J.A."/>
            <person name="Markowitz V."/>
            <person name="Hugenholtz P."/>
            <person name="Kyrpides N.C."/>
            <person name="Klenk H.P."/>
            <person name="Land M."/>
        </authorList>
    </citation>
    <scope>NUCLEOTIDE SEQUENCE [LARGE SCALE GENOMIC DNA]</scope>
    <source>
        <strain evidence="14">DSM 19672 / NBRC 101217 / Yu37-1</strain>
    </source>
</reference>
<keyword evidence="7" id="KW-0406">Ion transport</keyword>
<dbReference type="RefSeq" id="WP_013450306.1">
    <property type="nucleotide sequence ID" value="NC_014758.1"/>
</dbReference>
<dbReference type="InterPro" id="IPR058533">
    <property type="entry name" value="Cation_efflux_TM"/>
</dbReference>
<feature type="domain" description="Cation efflux protein transmembrane" evidence="11">
    <location>
        <begin position="43"/>
        <end position="233"/>
    </location>
</feature>
<name>E4TJ53_CALNY</name>
<dbReference type="PANTHER" id="PTHR11562">
    <property type="entry name" value="CATION EFFLUX PROTEIN/ ZINC TRANSPORTER"/>
    <property type="match status" value="1"/>
</dbReference>
<evidence type="ECO:0000259" key="11">
    <source>
        <dbReference type="Pfam" id="PF01545"/>
    </source>
</evidence>
<keyword evidence="6 10" id="KW-1133">Transmembrane helix</keyword>
<dbReference type="Proteomes" id="UP000007039">
    <property type="component" value="Chromosome"/>
</dbReference>
<dbReference type="PANTHER" id="PTHR11562:SF17">
    <property type="entry name" value="RE54080P-RELATED"/>
    <property type="match status" value="1"/>
</dbReference>
<dbReference type="InterPro" id="IPR050681">
    <property type="entry name" value="CDF/SLC30A"/>
</dbReference>
<comment type="similarity">
    <text evidence="2">Belongs to the cation diffusion facilitator (CDF) transporter (TC 2.A.4) family. SLC30A subfamily.</text>
</comment>
<keyword evidence="3" id="KW-0813">Transport</keyword>
<evidence type="ECO:0000256" key="5">
    <source>
        <dbReference type="ARBA" id="ARBA00022906"/>
    </source>
</evidence>
<dbReference type="NCBIfam" id="TIGR01297">
    <property type="entry name" value="CDF"/>
    <property type="match status" value="1"/>
</dbReference>
<evidence type="ECO:0000256" key="8">
    <source>
        <dbReference type="ARBA" id="ARBA00023136"/>
    </source>
</evidence>
<evidence type="ECO:0000259" key="12">
    <source>
        <dbReference type="Pfam" id="PF16916"/>
    </source>
</evidence>
<dbReference type="SUPFAM" id="SSF161111">
    <property type="entry name" value="Cation efflux protein transmembrane domain-like"/>
    <property type="match status" value="1"/>
</dbReference>
<keyword evidence="5" id="KW-0862">Zinc</keyword>
<evidence type="ECO:0000256" key="6">
    <source>
        <dbReference type="ARBA" id="ARBA00022989"/>
    </source>
</evidence>
<feature type="transmembrane region" description="Helical" evidence="10">
    <location>
        <begin position="184"/>
        <end position="202"/>
    </location>
</feature>
<dbReference type="GO" id="GO:0005886">
    <property type="term" value="C:plasma membrane"/>
    <property type="evidence" value="ECO:0007669"/>
    <property type="project" value="TreeGrafter"/>
</dbReference>
<reference key="1">
    <citation type="submission" date="2010-11" db="EMBL/GenBank/DDBJ databases">
        <title>The complete genome of chromosome of Calditerrivibrio nitroreducens DSM 19672.</title>
        <authorList>
            <consortium name="US DOE Joint Genome Institute (JGI-PGF)"/>
            <person name="Lucas S."/>
            <person name="Copeland A."/>
            <person name="Lapidus A."/>
            <person name="Bruce D."/>
            <person name="Goodwin L."/>
            <person name="Pitluck S."/>
            <person name="Kyrpides N."/>
            <person name="Mavromatis K."/>
            <person name="Ivanova N."/>
            <person name="Mikhailova N."/>
            <person name="Zeytun A."/>
            <person name="Brettin T."/>
            <person name="Detter J.C."/>
            <person name="Tapia R."/>
            <person name="Han C."/>
            <person name="Land M."/>
            <person name="Hauser L."/>
            <person name="Markowitz V."/>
            <person name="Cheng J.-F."/>
            <person name="Hugenholtz P."/>
            <person name="Woyke T."/>
            <person name="Wu D."/>
            <person name="Spring S."/>
            <person name="Schroeder M."/>
            <person name="Brambilla E."/>
            <person name="Klenk H.-P."/>
            <person name="Eisen J.A."/>
        </authorList>
    </citation>
    <scope>NUCLEOTIDE SEQUENCE [LARGE SCALE GENOMIC DNA]</scope>
    <source>
        <strain>DSM 19672</strain>
    </source>
</reference>
<sequence length="325" mass="36157">MIDGNTNNKCCESEQTQNHSHSHSHDHSHAHSHLEDISGKRLFWVIVLNLAITTSEVVGGVISGSLSLISDALHNLSDAAAVVISYIAIQLGKKSSSLKHTFGLKRAEILAALLNSAVLVGVSIYLFYEAIKKFYHPEPIAGGVMLIIAIIGLCGNILSIFLLESGSRENLNIRSAYLHMLSDAISSVAVILGALGIIYFKIYWIDPMLTILIGVYVLKESFGILKNSVHILMEGVPINISLDEIKEKIESIEDVLNVHHIHLWQIGEKEVHIEMHVDLKDMMLSKTEKIRKEIEQLMQMYGINHVTVQFETDCCENKNILCNRS</sequence>
<dbReference type="eggNOG" id="COG1230">
    <property type="taxonomic scope" value="Bacteria"/>
</dbReference>
<feature type="transmembrane region" description="Helical" evidence="10">
    <location>
        <begin position="140"/>
        <end position="163"/>
    </location>
</feature>
<keyword evidence="8 10" id="KW-0472">Membrane</keyword>
<proteinExistence type="inferred from homology"/>
<dbReference type="Gene3D" id="3.30.70.1350">
    <property type="entry name" value="Cation efflux protein, cytoplasmic domain"/>
    <property type="match status" value="1"/>
</dbReference>
<accession>E4TJ53</accession>
<dbReference type="EMBL" id="CP002347">
    <property type="protein sequence ID" value="ADR18089.1"/>
    <property type="molecule type" value="Genomic_DNA"/>
</dbReference>
<evidence type="ECO:0000256" key="7">
    <source>
        <dbReference type="ARBA" id="ARBA00023065"/>
    </source>
</evidence>
<dbReference type="Gene3D" id="1.20.1510.10">
    <property type="entry name" value="Cation efflux protein transmembrane domain"/>
    <property type="match status" value="1"/>
</dbReference>
<dbReference type="STRING" id="768670.Calni_0176"/>
<keyword evidence="4 10" id="KW-0812">Transmembrane</keyword>
<dbReference type="Pfam" id="PF01545">
    <property type="entry name" value="Cation_efflux"/>
    <property type="match status" value="1"/>
</dbReference>
<evidence type="ECO:0000256" key="1">
    <source>
        <dbReference type="ARBA" id="ARBA00004141"/>
    </source>
</evidence>
<feature type="domain" description="Cation efflux protein cytoplasmic" evidence="12">
    <location>
        <begin position="240"/>
        <end position="311"/>
    </location>
</feature>
<dbReference type="InterPro" id="IPR036837">
    <property type="entry name" value="Cation_efflux_CTD_sf"/>
</dbReference>
<dbReference type="SUPFAM" id="SSF160240">
    <property type="entry name" value="Cation efflux protein cytoplasmic domain-like"/>
    <property type="match status" value="1"/>
</dbReference>
<gene>
    <name evidence="13" type="ordered locus">Calni_0176</name>
</gene>
<dbReference type="OrthoDB" id="9809646at2"/>
<protein>
    <submittedName>
        <fullName evidence="13">Cation diffusion facilitator family transporter</fullName>
    </submittedName>
</protein>
<evidence type="ECO:0000256" key="10">
    <source>
        <dbReference type="SAM" id="Phobius"/>
    </source>
</evidence>
<dbReference type="GO" id="GO:0005385">
    <property type="term" value="F:zinc ion transmembrane transporter activity"/>
    <property type="evidence" value="ECO:0007669"/>
    <property type="project" value="TreeGrafter"/>
</dbReference>
<dbReference type="KEGG" id="cni:Calni_0176"/>
<dbReference type="Pfam" id="PF16916">
    <property type="entry name" value="ZT_dimer"/>
    <property type="match status" value="1"/>
</dbReference>
<feature type="transmembrane region" description="Helical" evidence="10">
    <location>
        <begin position="109"/>
        <end position="128"/>
    </location>
</feature>
<feature type="compositionally biased region" description="Polar residues" evidence="9">
    <location>
        <begin position="1"/>
        <end position="18"/>
    </location>
</feature>
<feature type="region of interest" description="Disordered" evidence="9">
    <location>
        <begin position="1"/>
        <end position="31"/>
    </location>
</feature>
<dbReference type="HOGENOM" id="CLU_013430_0_0_0"/>
<dbReference type="InterPro" id="IPR027469">
    <property type="entry name" value="Cation_efflux_TMD_sf"/>
</dbReference>
<keyword evidence="14" id="KW-1185">Reference proteome</keyword>
<evidence type="ECO:0000256" key="3">
    <source>
        <dbReference type="ARBA" id="ARBA00022448"/>
    </source>
</evidence>
<dbReference type="InterPro" id="IPR002524">
    <property type="entry name" value="Cation_efflux"/>
</dbReference>
<dbReference type="InterPro" id="IPR027470">
    <property type="entry name" value="Cation_efflux_CTD"/>
</dbReference>
<comment type="subcellular location">
    <subcellularLocation>
        <location evidence="1">Membrane</location>
        <topology evidence="1">Multi-pass membrane protein</topology>
    </subcellularLocation>
</comment>
<evidence type="ECO:0000256" key="2">
    <source>
        <dbReference type="ARBA" id="ARBA00008873"/>
    </source>
</evidence>
<evidence type="ECO:0000256" key="9">
    <source>
        <dbReference type="SAM" id="MobiDB-lite"/>
    </source>
</evidence>
<evidence type="ECO:0000256" key="4">
    <source>
        <dbReference type="ARBA" id="ARBA00022692"/>
    </source>
</evidence>
<dbReference type="AlphaFoldDB" id="E4TJ53"/>
<keyword evidence="5" id="KW-0864">Zinc transport</keyword>
<evidence type="ECO:0000313" key="14">
    <source>
        <dbReference type="Proteomes" id="UP000007039"/>
    </source>
</evidence>